<protein>
    <submittedName>
        <fullName evidence="3">AraC family transcriptional regulator</fullName>
    </submittedName>
</protein>
<organism evidence="3 4">
    <name type="scientific">Arsukibacterium indicum</name>
    <dbReference type="NCBI Taxonomy" id="2848612"/>
    <lineage>
        <taxon>Bacteria</taxon>
        <taxon>Pseudomonadati</taxon>
        <taxon>Pseudomonadota</taxon>
        <taxon>Gammaproteobacteria</taxon>
        <taxon>Chromatiales</taxon>
        <taxon>Chromatiaceae</taxon>
        <taxon>Arsukibacterium</taxon>
    </lineage>
</organism>
<feature type="domain" description="HTH araC/xylS-type" evidence="2">
    <location>
        <begin position="243"/>
        <end position="344"/>
    </location>
</feature>
<evidence type="ECO:0000259" key="2">
    <source>
        <dbReference type="PROSITE" id="PS01124"/>
    </source>
</evidence>
<dbReference type="RefSeq" id="WP_217668814.1">
    <property type="nucleotide sequence ID" value="NZ_JAHRID010000003.1"/>
</dbReference>
<dbReference type="InterPro" id="IPR018060">
    <property type="entry name" value="HTH_AraC"/>
</dbReference>
<dbReference type="InterPro" id="IPR032687">
    <property type="entry name" value="AraC-type_N"/>
</dbReference>
<reference evidence="3 4" key="1">
    <citation type="submission" date="2021-06" db="EMBL/GenBank/DDBJ databases">
        <title>Rheinheimera indica sp. nov., isolated from deep-sea sediment.</title>
        <authorList>
            <person name="Wang Z."/>
            <person name="Zhang X.-Y."/>
        </authorList>
    </citation>
    <scope>NUCLEOTIDE SEQUENCE [LARGE SCALE GENOMIC DNA]</scope>
    <source>
        <strain evidence="3 4">SM2107</strain>
    </source>
</reference>
<name>A0ABS6MK57_9GAMM</name>
<dbReference type="Pfam" id="PF12833">
    <property type="entry name" value="HTH_18"/>
    <property type="match status" value="1"/>
</dbReference>
<evidence type="ECO:0000256" key="1">
    <source>
        <dbReference type="ARBA" id="ARBA00023125"/>
    </source>
</evidence>
<dbReference type="PANTHER" id="PTHR47894:SF1">
    <property type="entry name" value="HTH-TYPE TRANSCRIPTIONAL REGULATOR VQSM"/>
    <property type="match status" value="1"/>
</dbReference>
<dbReference type="PROSITE" id="PS01124">
    <property type="entry name" value="HTH_ARAC_FAMILY_2"/>
    <property type="match status" value="1"/>
</dbReference>
<evidence type="ECO:0000313" key="4">
    <source>
        <dbReference type="Proteomes" id="UP000704611"/>
    </source>
</evidence>
<sequence length="350" mass="39242">MSSSNSIANSKIAGNQVALPGHYLRNLLELIQSRGADPQAVLAHAGLPVTLPEQFDATLSWQQFQTVITRCCAQTKEPALGLYLGSQLTITTHGLLGLATMSSGNLQQALALICKYTSTRSPLLTLAMQQRQQVSLILTELQPLADIRQFVVDTFAVALHAILDFVSGHQYRLRQVHFAYAEPEYHALYQAFFPCPVLFAQKDHRLIFDAADLAIVSPWADRQVQSQLTAQCEQELQRWQQRQSMAGLIRLMLGRTKGRIPGIEQVAAEFALSSRTLRRRLQQEQTCYLQLVTDWRRDMASQYLLTTALPVQQIGYLLGYADPANFGRAFRREHGLSPQQYRQQAQSAAC</sequence>
<keyword evidence="1" id="KW-0238">DNA-binding</keyword>
<proteinExistence type="predicted"/>
<accession>A0ABS6MK57</accession>
<dbReference type="SMART" id="SM00342">
    <property type="entry name" value="HTH_ARAC"/>
    <property type="match status" value="1"/>
</dbReference>
<evidence type="ECO:0000313" key="3">
    <source>
        <dbReference type="EMBL" id="MBV2129188.1"/>
    </source>
</evidence>
<dbReference type="PANTHER" id="PTHR47894">
    <property type="entry name" value="HTH-TYPE TRANSCRIPTIONAL REGULATOR GADX"/>
    <property type="match status" value="1"/>
</dbReference>
<comment type="caution">
    <text evidence="3">The sequence shown here is derived from an EMBL/GenBank/DDBJ whole genome shotgun (WGS) entry which is preliminary data.</text>
</comment>
<keyword evidence="4" id="KW-1185">Reference proteome</keyword>
<gene>
    <name evidence="3" type="ORF">KQY15_08790</name>
</gene>
<dbReference type="Pfam" id="PF12625">
    <property type="entry name" value="Arabinose_bd"/>
    <property type="match status" value="1"/>
</dbReference>
<dbReference type="Proteomes" id="UP000704611">
    <property type="component" value="Unassembled WGS sequence"/>
</dbReference>
<dbReference type="EMBL" id="JAHRID010000003">
    <property type="protein sequence ID" value="MBV2129188.1"/>
    <property type="molecule type" value="Genomic_DNA"/>
</dbReference>